<dbReference type="InterPro" id="IPR011852">
    <property type="entry name" value="TRAP_TAXI"/>
</dbReference>
<gene>
    <name evidence="2" type="ORF">SAMN02745178_01763</name>
</gene>
<feature type="chain" id="PRO_5038334576" description="TRAP transporter solute receptor, TAXI family" evidence="1">
    <location>
        <begin position="46"/>
        <end position="325"/>
    </location>
</feature>
<dbReference type="OrthoDB" id="9776669at2"/>
<evidence type="ECO:0000313" key="2">
    <source>
        <dbReference type="EMBL" id="SKA87739.1"/>
    </source>
</evidence>
<dbReference type="GeneID" id="93338219"/>
<evidence type="ECO:0000256" key="1">
    <source>
        <dbReference type="SAM" id="SignalP"/>
    </source>
</evidence>
<dbReference type="Pfam" id="PF16868">
    <property type="entry name" value="NMT1_3"/>
    <property type="match status" value="1"/>
</dbReference>
<organism evidence="2 3">
    <name type="scientific">Gemmiger formicilis</name>
    <dbReference type="NCBI Taxonomy" id="745368"/>
    <lineage>
        <taxon>Bacteria</taxon>
        <taxon>Bacillati</taxon>
        <taxon>Bacillota</taxon>
        <taxon>Clostridia</taxon>
        <taxon>Eubacteriales</taxon>
        <taxon>Gemmiger</taxon>
    </lineage>
</organism>
<evidence type="ECO:0008006" key="4">
    <source>
        <dbReference type="Google" id="ProtNLM"/>
    </source>
</evidence>
<accession>A0A1T4XE51</accession>
<dbReference type="PANTHER" id="PTHR42941:SF1">
    <property type="entry name" value="SLL1037 PROTEIN"/>
    <property type="match status" value="1"/>
</dbReference>
<dbReference type="STRING" id="745368.SAMN02745178_01763"/>
<dbReference type="PANTHER" id="PTHR42941">
    <property type="entry name" value="SLL1037 PROTEIN"/>
    <property type="match status" value="1"/>
</dbReference>
<dbReference type="Gene3D" id="3.40.190.10">
    <property type="entry name" value="Periplasmic binding protein-like II"/>
    <property type="match status" value="2"/>
</dbReference>
<dbReference type="SUPFAM" id="SSF53850">
    <property type="entry name" value="Periplasmic binding protein-like II"/>
    <property type="match status" value="1"/>
</dbReference>
<dbReference type="AlphaFoldDB" id="A0A1T4XE51"/>
<feature type="signal peptide" evidence="1">
    <location>
        <begin position="1"/>
        <end position="45"/>
    </location>
</feature>
<protein>
    <recommendedName>
        <fullName evidence="4">TRAP transporter solute receptor, TAXI family</fullName>
    </recommendedName>
</protein>
<dbReference type="PROSITE" id="PS51257">
    <property type="entry name" value="PROKAR_LIPOPROTEIN"/>
    <property type="match status" value="1"/>
</dbReference>
<keyword evidence="3" id="KW-1185">Reference proteome</keyword>
<evidence type="ECO:0000313" key="3">
    <source>
        <dbReference type="Proteomes" id="UP000190286"/>
    </source>
</evidence>
<name>A0A1T4XE51_9FIRM</name>
<dbReference type="EMBL" id="FUYF01000009">
    <property type="protein sequence ID" value="SKA87739.1"/>
    <property type="molecule type" value="Genomic_DNA"/>
</dbReference>
<dbReference type="Proteomes" id="UP000190286">
    <property type="component" value="Unassembled WGS sequence"/>
</dbReference>
<proteinExistence type="predicted"/>
<dbReference type="RefSeq" id="WP_078784679.1">
    <property type="nucleotide sequence ID" value="NZ_FUYF01000009.1"/>
</dbReference>
<reference evidence="2 3" key="1">
    <citation type="submission" date="2017-02" db="EMBL/GenBank/DDBJ databases">
        <authorList>
            <person name="Peterson S.W."/>
        </authorList>
    </citation>
    <scope>NUCLEOTIDE SEQUENCE [LARGE SCALE GENOMIC DNA]</scope>
    <source>
        <strain evidence="2 3">ATCC 27749</strain>
    </source>
</reference>
<dbReference type="NCBIfam" id="TIGR02122">
    <property type="entry name" value="TRAP_TAXI"/>
    <property type="match status" value="1"/>
</dbReference>
<sequence>MKKHLFRIIAVLSAAVLLAGCAASRLRLGAAAAGGVYNAFGTAMAAQNSTIEVKQTAGSAANLRLLAGGYLQLAVAQSDMAQDAYDGSGIFSHESTERSFSAVAALYEEAVQVIVRADSGITTLEELQGCTLSVGEEESGTEQNAGQVLAACGLNNRLVHTVNLNYTDAAARLADGTIDAMFVTSGLHADALEQLSKTCAIRLLSVDGGVGARLLAAYPAYRAFVIPAGTYAGQGEDVWTVSVQALLLASNALSDETVQRLTARYFDSVDAVAAAVPVPLVTDPAVAAAQSVIPYHTGAAAYYTAQSITPAGPETGASPEQEAAA</sequence>
<keyword evidence="1" id="KW-0732">Signal</keyword>